<evidence type="ECO:0000259" key="10">
    <source>
        <dbReference type="Pfam" id="PF00316"/>
    </source>
</evidence>
<dbReference type="PANTHER" id="PTHR11556">
    <property type="entry name" value="FRUCTOSE-1,6-BISPHOSPHATASE-RELATED"/>
    <property type="match status" value="1"/>
</dbReference>
<dbReference type="GO" id="GO:0019253">
    <property type="term" value="P:reductive pentose-phosphate cycle"/>
    <property type="evidence" value="ECO:0007669"/>
    <property type="project" value="UniProtKB-KW"/>
</dbReference>
<evidence type="ECO:0000313" key="13">
    <source>
        <dbReference type="Proteomes" id="UP000578112"/>
    </source>
</evidence>
<dbReference type="GO" id="GO:0006002">
    <property type="term" value="P:fructose 6-phosphate metabolic process"/>
    <property type="evidence" value="ECO:0007669"/>
    <property type="project" value="TreeGrafter"/>
</dbReference>
<evidence type="ECO:0000256" key="5">
    <source>
        <dbReference type="ARBA" id="ARBA00022801"/>
    </source>
</evidence>
<dbReference type="Gene3D" id="3.40.190.80">
    <property type="match status" value="1"/>
</dbReference>
<dbReference type="NCBIfam" id="NF006779">
    <property type="entry name" value="PRK09293.1-3"/>
    <property type="match status" value="1"/>
</dbReference>
<dbReference type="SUPFAM" id="SSF56655">
    <property type="entry name" value="Carbohydrate phosphatase"/>
    <property type="match status" value="1"/>
</dbReference>
<proteinExistence type="inferred from homology"/>
<dbReference type="Pfam" id="PF18913">
    <property type="entry name" value="FBPase_C"/>
    <property type="match status" value="1"/>
</dbReference>
<evidence type="ECO:0000256" key="8">
    <source>
        <dbReference type="HAMAP-Rule" id="MF_01855"/>
    </source>
</evidence>
<dbReference type="EC" id="3.1.3.11" evidence="8"/>
<dbReference type="GO" id="GO:0006000">
    <property type="term" value="P:fructose metabolic process"/>
    <property type="evidence" value="ECO:0007669"/>
    <property type="project" value="TreeGrafter"/>
</dbReference>
<dbReference type="InterPro" id="IPR033391">
    <property type="entry name" value="FBPase_N"/>
</dbReference>
<dbReference type="PIRSF" id="PIRSF500210">
    <property type="entry name" value="FBPtase"/>
    <property type="match status" value="1"/>
</dbReference>
<comment type="subcellular location">
    <subcellularLocation>
        <location evidence="8">Cytoplasm</location>
    </subcellularLocation>
</comment>
<dbReference type="RefSeq" id="WP_221478825.1">
    <property type="nucleotide sequence ID" value="NZ_BOMK01000024.1"/>
</dbReference>
<keyword evidence="5 8" id="KW-0378">Hydrolase</keyword>
<evidence type="ECO:0000256" key="3">
    <source>
        <dbReference type="ARBA" id="ARBA00022490"/>
    </source>
</evidence>
<comment type="caution">
    <text evidence="12">The sequence shown here is derived from an EMBL/GenBank/DDBJ whole genome shotgun (WGS) entry which is preliminary data.</text>
</comment>
<dbReference type="Proteomes" id="UP000578112">
    <property type="component" value="Unassembled WGS sequence"/>
</dbReference>
<dbReference type="CDD" id="cd00354">
    <property type="entry name" value="FBPase"/>
    <property type="match status" value="1"/>
</dbReference>
<dbReference type="EMBL" id="JACHNH010000001">
    <property type="protein sequence ID" value="MBB4764046.1"/>
    <property type="molecule type" value="Genomic_DNA"/>
</dbReference>
<reference evidence="12 13" key="1">
    <citation type="submission" date="2020-08" db="EMBL/GenBank/DDBJ databases">
        <title>Sequencing the genomes of 1000 actinobacteria strains.</title>
        <authorList>
            <person name="Klenk H.-P."/>
        </authorList>
    </citation>
    <scope>NUCLEOTIDE SEQUENCE [LARGE SCALE GENOMIC DNA]</scope>
    <source>
        <strain evidence="12 13">DSM 43149</strain>
    </source>
</reference>
<protein>
    <recommendedName>
        <fullName evidence="8">Fructose-1,6-bisphosphatase class 1</fullName>
        <shortName evidence="8">FBPase class 1</shortName>
        <ecNumber evidence="8">3.1.3.11</ecNumber>
    </recommendedName>
    <alternativeName>
        <fullName evidence="8">D-fructose-1,6-bisphosphate 1-phosphohydrolase class 1</fullName>
    </alternativeName>
</protein>
<keyword evidence="4" id="KW-0113">Calvin cycle</keyword>
<keyword evidence="3 8" id="KW-0963">Cytoplasm</keyword>
<name>A0A7W7MRA7_9ACTN</name>
<comment type="catalytic activity">
    <reaction evidence="1 8">
        <text>beta-D-fructose 1,6-bisphosphate + H2O = beta-D-fructose 6-phosphate + phosphate</text>
        <dbReference type="Rhea" id="RHEA:11064"/>
        <dbReference type="ChEBI" id="CHEBI:15377"/>
        <dbReference type="ChEBI" id="CHEBI:32966"/>
        <dbReference type="ChEBI" id="CHEBI:43474"/>
        <dbReference type="ChEBI" id="CHEBI:57634"/>
        <dbReference type="EC" id="3.1.3.11"/>
    </reaction>
</comment>
<dbReference type="Gene3D" id="3.30.540.10">
    <property type="entry name" value="Fructose-1,6-Bisphosphatase, subunit A, domain 1"/>
    <property type="match status" value="1"/>
</dbReference>
<dbReference type="GO" id="GO:0005829">
    <property type="term" value="C:cytosol"/>
    <property type="evidence" value="ECO:0007669"/>
    <property type="project" value="TreeGrafter"/>
</dbReference>
<organism evidence="12 13">
    <name type="scientific">Actinoplanes digitatis</name>
    <dbReference type="NCBI Taxonomy" id="1868"/>
    <lineage>
        <taxon>Bacteria</taxon>
        <taxon>Bacillati</taxon>
        <taxon>Actinomycetota</taxon>
        <taxon>Actinomycetes</taxon>
        <taxon>Micromonosporales</taxon>
        <taxon>Micromonosporaceae</taxon>
        <taxon>Actinoplanes</taxon>
    </lineage>
</organism>
<comment type="pathway">
    <text evidence="7">Carbohydrate biosynthesis.</text>
</comment>
<comment type="subunit">
    <text evidence="8">Homotetramer.</text>
</comment>
<evidence type="ECO:0000256" key="1">
    <source>
        <dbReference type="ARBA" id="ARBA00001273"/>
    </source>
</evidence>
<dbReference type="PIRSF" id="PIRSF000904">
    <property type="entry name" value="FBPtase_SBPase"/>
    <property type="match status" value="1"/>
</dbReference>
<dbReference type="GO" id="GO:0042132">
    <property type="term" value="F:fructose 1,6-bisphosphate 1-phosphatase activity"/>
    <property type="evidence" value="ECO:0007669"/>
    <property type="project" value="UniProtKB-UniRule"/>
</dbReference>
<dbReference type="HAMAP" id="MF_01855">
    <property type="entry name" value="FBPase_class1"/>
    <property type="match status" value="1"/>
</dbReference>
<dbReference type="PRINTS" id="PR00115">
    <property type="entry name" value="F16BPHPHTASE"/>
</dbReference>
<evidence type="ECO:0000256" key="6">
    <source>
        <dbReference type="ARBA" id="ARBA00023277"/>
    </source>
</evidence>
<dbReference type="InterPro" id="IPR028343">
    <property type="entry name" value="FBPtase"/>
</dbReference>
<evidence type="ECO:0000256" key="7">
    <source>
        <dbReference type="ARBA" id="ARBA00024331"/>
    </source>
</evidence>
<feature type="domain" description="Fructose-1-6-bisphosphatase class I N-terminal" evidence="10">
    <location>
        <begin position="18"/>
        <end position="195"/>
    </location>
</feature>
<comment type="similarity">
    <text evidence="2 8 9">Belongs to the FBPase class 1 family.</text>
</comment>
<accession>A0A7W7MRA7</accession>
<feature type="domain" description="Fructose-1-6-bisphosphatase class 1 C-terminal" evidence="11">
    <location>
        <begin position="199"/>
        <end position="331"/>
    </location>
</feature>
<keyword evidence="13" id="KW-1185">Reference proteome</keyword>
<evidence type="ECO:0000313" key="12">
    <source>
        <dbReference type="EMBL" id="MBB4764046.1"/>
    </source>
</evidence>
<dbReference type="PANTHER" id="PTHR11556:SF35">
    <property type="entry name" value="SEDOHEPTULOSE-1,7-BISPHOSPHATASE, CHLOROPLASTIC"/>
    <property type="match status" value="1"/>
</dbReference>
<gene>
    <name evidence="8" type="primary">fbp</name>
    <name evidence="12" type="ORF">BJ971_004602</name>
</gene>
<dbReference type="GO" id="GO:0006094">
    <property type="term" value="P:gluconeogenesis"/>
    <property type="evidence" value="ECO:0007669"/>
    <property type="project" value="UniProtKB-UniRule"/>
</dbReference>
<keyword evidence="6 8" id="KW-0119">Carbohydrate metabolism</keyword>
<dbReference type="GO" id="GO:0030388">
    <property type="term" value="P:fructose 1,6-bisphosphate metabolic process"/>
    <property type="evidence" value="ECO:0007669"/>
    <property type="project" value="TreeGrafter"/>
</dbReference>
<evidence type="ECO:0000259" key="11">
    <source>
        <dbReference type="Pfam" id="PF18913"/>
    </source>
</evidence>
<evidence type="ECO:0000256" key="9">
    <source>
        <dbReference type="RuleBase" id="RU000508"/>
    </source>
</evidence>
<feature type="binding site" evidence="8">
    <location>
        <position position="209"/>
    </location>
    <ligand>
        <name>substrate</name>
    </ligand>
</feature>
<dbReference type="InterPro" id="IPR044015">
    <property type="entry name" value="FBPase_C_dom"/>
</dbReference>
<dbReference type="InterPro" id="IPR000146">
    <property type="entry name" value="FBPase_class-1"/>
</dbReference>
<dbReference type="Pfam" id="PF00316">
    <property type="entry name" value="FBPase"/>
    <property type="match status" value="1"/>
</dbReference>
<evidence type="ECO:0000256" key="2">
    <source>
        <dbReference type="ARBA" id="ARBA00010941"/>
    </source>
</evidence>
<evidence type="ECO:0000256" key="4">
    <source>
        <dbReference type="ARBA" id="ARBA00022567"/>
    </source>
</evidence>
<dbReference type="AlphaFoldDB" id="A0A7W7MRA7"/>
<comment type="caution">
    <text evidence="8">Lacks conserved residue(s) required for the propagation of feature annotation.</text>
</comment>
<dbReference type="GO" id="GO:0005986">
    <property type="term" value="P:sucrose biosynthetic process"/>
    <property type="evidence" value="ECO:0007669"/>
    <property type="project" value="TreeGrafter"/>
</dbReference>
<sequence>MPNLTETAAGLVAPRGRITLTRHTIEQEHRHLDSTGDFSGLLNAIATAVKIIANQVNRGGLAAPADRLARASNEVMTAETLWGGHLAATASAASGGIVAVPAPYRRGKYLLAYSPLDGSDGIDVNQSAGTIFSVLRTPRPGADPRIEDFLQPGTEQVCAGFALYGPATMLILTTGDGVDGFTLDRDIGAFVLTHPRMRVPEQTREFAINSANERFWEAPVRRYIGECLAGRSGPREQDFTMHWVASLVADAFRILTRGGVVLYPADSNPGRPGRLRLMHACNPIAFLVEQAGGRAGTGRGRTMELAPARLDQAAPLVFGSRAEVERIERYHGEPGDESFDGSLFNVRSMFRAG</sequence>